<protein>
    <submittedName>
        <fullName evidence="2">Uncharacterized protein</fullName>
    </submittedName>
</protein>
<accession>A0A6G1H6R2</accession>
<dbReference type="InterPro" id="IPR021858">
    <property type="entry name" value="Fun_TF"/>
</dbReference>
<dbReference type="AlphaFoldDB" id="A0A6G1H6R2"/>
<keyword evidence="3" id="KW-1185">Reference proteome</keyword>
<reference evidence="2" key="1">
    <citation type="journal article" date="2020" name="Stud. Mycol.">
        <title>101 Dothideomycetes genomes: a test case for predicting lifestyles and emergence of pathogens.</title>
        <authorList>
            <person name="Haridas S."/>
            <person name="Albert R."/>
            <person name="Binder M."/>
            <person name="Bloem J."/>
            <person name="Labutti K."/>
            <person name="Salamov A."/>
            <person name="Andreopoulos B."/>
            <person name="Baker S."/>
            <person name="Barry K."/>
            <person name="Bills G."/>
            <person name="Bluhm B."/>
            <person name="Cannon C."/>
            <person name="Castanera R."/>
            <person name="Culley D."/>
            <person name="Daum C."/>
            <person name="Ezra D."/>
            <person name="Gonzalez J."/>
            <person name="Henrissat B."/>
            <person name="Kuo A."/>
            <person name="Liang C."/>
            <person name="Lipzen A."/>
            <person name="Lutzoni F."/>
            <person name="Magnuson J."/>
            <person name="Mondo S."/>
            <person name="Nolan M."/>
            <person name="Ohm R."/>
            <person name="Pangilinan J."/>
            <person name="Park H.-J."/>
            <person name="Ramirez L."/>
            <person name="Alfaro M."/>
            <person name="Sun H."/>
            <person name="Tritt A."/>
            <person name="Yoshinaga Y."/>
            <person name="Zwiers L.-H."/>
            <person name="Turgeon B."/>
            <person name="Goodwin S."/>
            <person name="Spatafora J."/>
            <person name="Crous P."/>
            <person name="Grigoriev I."/>
        </authorList>
    </citation>
    <scope>NUCLEOTIDE SEQUENCE</scope>
    <source>
        <strain evidence="2">CBS 113979</strain>
    </source>
</reference>
<feature type="region of interest" description="Disordered" evidence="1">
    <location>
        <begin position="410"/>
        <end position="432"/>
    </location>
</feature>
<dbReference type="PANTHER" id="PTHR47784:SF5">
    <property type="entry name" value="STEROL UPTAKE CONTROL PROTEIN 2"/>
    <property type="match status" value="1"/>
</dbReference>
<feature type="region of interest" description="Disordered" evidence="1">
    <location>
        <begin position="17"/>
        <end position="100"/>
    </location>
</feature>
<dbReference type="Pfam" id="PF11951">
    <property type="entry name" value="Fungal_trans_2"/>
    <property type="match status" value="1"/>
</dbReference>
<gene>
    <name evidence="2" type="ORF">K402DRAFT_402464</name>
</gene>
<dbReference type="Proteomes" id="UP000800041">
    <property type="component" value="Unassembled WGS sequence"/>
</dbReference>
<dbReference type="OrthoDB" id="5386330at2759"/>
<dbReference type="InterPro" id="IPR053157">
    <property type="entry name" value="Sterol_Uptake_Regulator"/>
</dbReference>
<dbReference type="PANTHER" id="PTHR47784">
    <property type="entry name" value="STEROL UPTAKE CONTROL PROTEIN 2"/>
    <property type="match status" value="1"/>
</dbReference>
<name>A0A6G1H6R2_9PEZI</name>
<evidence type="ECO:0000256" key="1">
    <source>
        <dbReference type="SAM" id="MobiDB-lite"/>
    </source>
</evidence>
<organism evidence="2 3">
    <name type="scientific">Aulographum hederae CBS 113979</name>
    <dbReference type="NCBI Taxonomy" id="1176131"/>
    <lineage>
        <taxon>Eukaryota</taxon>
        <taxon>Fungi</taxon>
        <taxon>Dikarya</taxon>
        <taxon>Ascomycota</taxon>
        <taxon>Pezizomycotina</taxon>
        <taxon>Dothideomycetes</taxon>
        <taxon>Pleosporomycetidae</taxon>
        <taxon>Aulographales</taxon>
        <taxon>Aulographaceae</taxon>
    </lineage>
</organism>
<feature type="compositionally biased region" description="Polar residues" evidence="1">
    <location>
        <begin position="22"/>
        <end position="76"/>
    </location>
</feature>
<sequence length="432" mass="47662">MPKVLRSSGGCLHCKGRKVKIKSTNAADGTSSSLGNIEPQYQNQTPNPGPNSNTSVPTSQPSNSSTLPSTQAQTPAQHPRSPSPHPHPHTQAIPPSISSPFAEAGLPSMLHMELLYHWCTTTSYGLSTSPWTTHMFRFEVPRIGMQSGHTLHSCLALSALHLARSKPAEARKYVLCAASLYGGALSKLARSLTEINEENNSAVFWTATLTFVYALAMPTKPDKLMQTLDSDGSDTTTTDWLLLLRGVLSVSQNARRWLSHKEFKGFAINDEDGGSVDEKGLAPAEEHLLQLKTIIEYSALKKNVPIYRTTIDHLRTTFFLTHNSPAGSRAVAYVFNWAAYLSDDFLRLLSRQENEALAIFAYFAVLLSKADMFWFLDGWGPHLLSLVERSMPPTHAAWIQWPKDEIAKDEEDRKAGRRGPDVTPLTNTGVVR</sequence>
<evidence type="ECO:0000313" key="3">
    <source>
        <dbReference type="Proteomes" id="UP000800041"/>
    </source>
</evidence>
<feature type="compositionally biased region" description="Basic and acidic residues" evidence="1">
    <location>
        <begin position="410"/>
        <end position="420"/>
    </location>
</feature>
<evidence type="ECO:0000313" key="2">
    <source>
        <dbReference type="EMBL" id="KAF1988754.1"/>
    </source>
</evidence>
<dbReference type="EMBL" id="ML977147">
    <property type="protein sequence ID" value="KAF1988754.1"/>
    <property type="molecule type" value="Genomic_DNA"/>
</dbReference>
<proteinExistence type="predicted"/>
<dbReference type="GO" id="GO:0001228">
    <property type="term" value="F:DNA-binding transcription activator activity, RNA polymerase II-specific"/>
    <property type="evidence" value="ECO:0007669"/>
    <property type="project" value="TreeGrafter"/>
</dbReference>